<dbReference type="RefSeq" id="WP_143021858.1">
    <property type="nucleotide sequence ID" value="NZ_FNDQ01000006.1"/>
</dbReference>
<keyword evidence="9" id="KW-0812">Transmembrane</keyword>
<evidence type="ECO:0000256" key="2">
    <source>
        <dbReference type="ARBA" id="ARBA00022670"/>
    </source>
</evidence>
<sequence>MMIATVVGIWIMQLALSVLLDAKGLRLWKHAVVALILAMYIFVIPPLFYPDVLTNEPRCGMPDLGIFMFFLLGGGGLTIVTHFVYLLIAKNKRNKATR</sequence>
<dbReference type="AlphaFoldDB" id="A0A1G8D5M6"/>
<reference evidence="11" key="1">
    <citation type="submission" date="2016-10" db="EMBL/GenBank/DDBJ databases">
        <authorList>
            <person name="Varghese N."/>
            <person name="Submissions S."/>
        </authorList>
    </citation>
    <scope>NUCLEOTIDE SEQUENCE [LARGE SCALE GENOMIC DNA]</scope>
    <source>
        <strain evidence="11">DSM 23313</strain>
    </source>
</reference>
<feature type="transmembrane region" description="Helical" evidence="9">
    <location>
        <begin position="64"/>
        <end position="88"/>
    </location>
</feature>
<feature type="transmembrane region" description="Helical" evidence="9">
    <location>
        <begin position="31"/>
        <end position="49"/>
    </location>
</feature>
<keyword evidence="5" id="KW-0378">Hydrolase</keyword>
<keyword evidence="6" id="KW-0862">Zinc</keyword>
<dbReference type="GO" id="GO:0006508">
    <property type="term" value="P:proteolysis"/>
    <property type="evidence" value="ECO:0007669"/>
    <property type="project" value="UniProtKB-KW"/>
</dbReference>
<comment type="cofactor">
    <cofactor evidence="1">
        <name>Zn(2+)</name>
        <dbReference type="ChEBI" id="CHEBI:29105"/>
    </cofactor>
</comment>
<dbReference type="EMBL" id="FNDQ01000006">
    <property type="protein sequence ID" value="SDH53001.1"/>
    <property type="molecule type" value="Genomic_DNA"/>
</dbReference>
<evidence type="ECO:0000313" key="10">
    <source>
        <dbReference type="EMBL" id="SDH53001.1"/>
    </source>
</evidence>
<keyword evidence="7" id="KW-0482">Metalloprotease</keyword>
<name>A0A1G8D5M6_9FLAO</name>
<dbReference type="GO" id="GO:0031012">
    <property type="term" value="C:extracellular matrix"/>
    <property type="evidence" value="ECO:0007669"/>
    <property type="project" value="InterPro"/>
</dbReference>
<dbReference type="InterPro" id="IPR021158">
    <property type="entry name" value="Pept_M10A_Zn_BS"/>
</dbReference>
<proteinExistence type="predicted"/>
<keyword evidence="2" id="KW-0645">Protease</keyword>
<accession>A0A1G8D5M6</accession>
<dbReference type="GO" id="GO:0008270">
    <property type="term" value="F:zinc ion binding"/>
    <property type="evidence" value="ECO:0007669"/>
    <property type="project" value="InterPro"/>
</dbReference>
<keyword evidence="8" id="KW-0865">Zymogen</keyword>
<protein>
    <submittedName>
        <fullName evidence="10">Uncharacterized protein</fullName>
    </submittedName>
</protein>
<dbReference type="PROSITE" id="PS00546">
    <property type="entry name" value="CYSTEINE_SWITCH"/>
    <property type="match status" value="1"/>
</dbReference>
<evidence type="ECO:0000256" key="4">
    <source>
        <dbReference type="ARBA" id="ARBA00022729"/>
    </source>
</evidence>
<feature type="transmembrane region" description="Helical" evidence="9">
    <location>
        <begin position="6"/>
        <end position="24"/>
    </location>
</feature>
<gene>
    <name evidence="10" type="ORF">SAMN05421818_1064</name>
</gene>
<evidence type="ECO:0000256" key="3">
    <source>
        <dbReference type="ARBA" id="ARBA00022723"/>
    </source>
</evidence>
<keyword evidence="11" id="KW-1185">Reference proteome</keyword>
<evidence type="ECO:0000256" key="6">
    <source>
        <dbReference type="ARBA" id="ARBA00022833"/>
    </source>
</evidence>
<keyword evidence="4" id="KW-0732">Signal</keyword>
<evidence type="ECO:0000256" key="7">
    <source>
        <dbReference type="ARBA" id="ARBA00023049"/>
    </source>
</evidence>
<evidence type="ECO:0000256" key="1">
    <source>
        <dbReference type="ARBA" id="ARBA00001947"/>
    </source>
</evidence>
<dbReference type="Proteomes" id="UP000243588">
    <property type="component" value="Unassembled WGS sequence"/>
</dbReference>
<organism evidence="10 11">
    <name type="scientific">Myroides phaeus</name>
    <dbReference type="NCBI Taxonomy" id="702745"/>
    <lineage>
        <taxon>Bacteria</taxon>
        <taxon>Pseudomonadati</taxon>
        <taxon>Bacteroidota</taxon>
        <taxon>Flavobacteriia</taxon>
        <taxon>Flavobacteriales</taxon>
        <taxon>Flavobacteriaceae</taxon>
        <taxon>Myroides</taxon>
    </lineage>
</organism>
<evidence type="ECO:0000256" key="5">
    <source>
        <dbReference type="ARBA" id="ARBA00022801"/>
    </source>
</evidence>
<keyword evidence="3" id="KW-0479">Metal-binding</keyword>
<keyword evidence="9" id="KW-0472">Membrane</keyword>
<evidence type="ECO:0000313" key="11">
    <source>
        <dbReference type="Proteomes" id="UP000243588"/>
    </source>
</evidence>
<evidence type="ECO:0000256" key="8">
    <source>
        <dbReference type="ARBA" id="ARBA00023145"/>
    </source>
</evidence>
<evidence type="ECO:0000256" key="9">
    <source>
        <dbReference type="SAM" id="Phobius"/>
    </source>
</evidence>
<dbReference type="GO" id="GO:0004222">
    <property type="term" value="F:metalloendopeptidase activity"/>
    <property type="evidence" value="ECO:0007669"/>
    <property type="project" value="InterPro"/>
</dbReference>
<keyword evidence="9" id="KW-1133">Transmembrane helix</keyword>